<dbReference type="Pfam" id="PF25833">
    <property type="entry name" value="Fn3_SaeA_3rd"/>
    <property type="match status" value="1"/>
</dbReference>
<feature type="domain" description="SaeA second Fn3-like" evidence="4">
    <location>
        <begin position="221"/>
        <end position="312"/>
    </location>
</feature>
<feature type="compositionally biased region" description="Pro residues" evidence="1">
    <location>
        <begin position="85"/>
        <end position="95"/>
    </location>
</feature>
<proteinExistence type="predicted"/>
<reference evidence="8 9" key="1">
    <citation type="journal article" date="2018" name="Biodegradation">
        <title>1,4-Dioxane degradation characteristics of Rhodococcus aetherivorans JCM 14343.</title>
        <authorList>
            <person name="Inoue D."/>
            <person name="Tsunoda T."/>
            <person name="Yamamoto N."/>
            <person name="Ike M."/>
            <person name="Sei K."/>
        </authorList>
    </citation>
    <scope>NUCLEOTIDE SEQUENCE [LARGE SCALE GENOMIC DNA]</scope>
    <source>
        <strain evidence="8 9">JCM 14343</strain>
    </source>
</reference>
<dbReference type="InterPro" id="IPR058696">
    <property type="entry name" value="Fn3_SaeA_5th"/>
</dbReference>
<sequence>MPDVVFEALQLWRQQQIDDGRLRPGLLKDTHLQQIIRSDRRTAEEIEPMLPRQAKPLVDGIVHVVTSAQPGEFVTEASPTAEAPAPEPPVPPAPVPGSEHLVDLRTEDFCEFLHGESDQEVGAITITAEPGGGHLLEWSPLPERSGQTVLYRVVAGETHRPYKPEAGRLVGVTRGTLLVDTAAPAAAVRHLQVWAHAGRDQHDAVRRQPVLIAEGHVLSPVADFVVVEDDGAVIGQWSVWPGVTRVRVLRIPLDGRTPVTNDPRHRILADQPNLGGFVDRDPQRGHRYLYRAICEVDVDGHTRLSPAAQAEVLVSAVLEPVTDLHVATHGDSDDLHFDLGWTPPDIGTVVMYRTETAPRPGIDRTLLAAGALDVSGGLPTSARLVHPVTVGGDGEHRMSNVSWPRGWVRAYFTPVTVLDGDVQVGCTVIATRPLPAPREVRIVERCTEQVLTFPWPEGAASVSVYVSSPQVPAEHAIEQRPFAEISRAAYERDGGLHLSNPLPEQGCAVHVVAVAYTAGERIAGIPATVDYPGLLRIEYTTETRRTAGGGVALAVRLASQVELPTAPPFVVVHNQTRLPLSARDGRPLEVRGDERTQPGARSFHPRGLHREWSQPWTVDVSDLTGYVRVFADVRPEQSRTIALIDPPIEHIRLDLIGDHLIGDDVPREDAR</sequence>
<evidence type="ECO:0000313" key="9">
    <source>
        <dbReference type="Proteomes" id="UP000325466"/>
    </source>
</evidence>
<organism evidence="8 9">
    <name type="scientific">Rhodococcus aetherivorans</name>
    <dbReference type="NCBI Taxonomy" id="191292"/>
    <lineage>
        <taxon>Bacteria</taxon>
        <taxon>Bacillati</taxon>
        <taxon>Actinomycetota</taxon>
        <taxon>Actinomycetes</taxon>
        <taxon>Mycobacteriales</taxon>
        <taxon>Nocardiaceae</taxon>
        <taxon>Rhodococcus</taxon>
    </lineage>
</organism>
<comment type="caution">
    <text evidence="8">The sequence shown here is derived from an EMBL/GenBank/DDBJ whole genome shotgun (WGS) entry which is preliminary data.</text>
</comment>
<gene>
    <name evidence="8" type="ORF">RAJCM14343_0532</name>
</gene>
<feature type="domain" description="SaeA fourth Fn3-like" evidence="6">
    <location>
        <begin position="438"/>
        <end position="530"/>
    </location>
</feature>
<name>A0ABQ0YFK6_9NOCA</name>
<evidence type="ECO:0000259" key="2">
    <source>
        <dbReference type="Pfam" id="PF25831"/>
    </source>
</evidence>
<feature type="domain" description="SaeA fifth Fn3-like" evidence="7">
    <location>
        <begin position="534"/>
        <end position="652"/>
    </location>
</feature>
<dbReference type="Pfam" id="PF25835">
    <property type="entry name" value="Fn3_SaeA_5th"/>
    <property type="match status" value="1"/>
</dbReference>
<feature type="region of interest" description="Disordered" evidence="1">
    <location>
        <begin position="75"/>
        <end position="99"/>
    </location>
</feature>
<dbReference type="RefSeq" id="WP_051446080.1">
    <property type="nucleotide sequence ID" value="NZ_BAAAYP010000043.1"/>
</dbReference>
<dbReference type="Proteomes" id="UP000325466">
    <property type="component" value="Unassembled WGS sequence"/>
</dbReference>
<feature type="domain" description="SaeA N-terminal" evidence="2">
    <location>
        <begin position="5"/>
        <end position="64"/>
    </location>
</feature>
<dbReference type="Pfam" id="PF25832">
    <property type="entry name" value="Fn3_SaeA_2nd"/>
    <property type="match status" value="1"/>
</dbReference>
<feature type="compositionally biased region" description="Low complexity" evidence="1">
    <location>
        <begin position="75"/>
        <end position="84"/>
    </location>
</feature>
<dbReference type="Pfam" id="PF25834">
    <property type="entry name" value="Fn3_SaeA_4th"/>
    <property type="match status" value="1"/>
</dbReference>
<dbReference type="InterPro" id="IPR058695">
    <property type="entry name" value="SaeA_N"/>
</dbReference>
<dbReference type="InterPro" id="IPR058694">
    <property type="entry name" value="Fn3_SaeA_4th"/>
</dbReference>
<evidence type="ECO:0000259" key="4">
    <source>
        <dbReference type="Pfam" id="PF25833"/>
    </source>
</evidence>
<dbReference type="InterPro" id="IPR058693">
    <property type="entry name" value="Fn3_SaeA_3rd"/>
</dbReference>
<evidence type="ECO:0000313" key="8">
    <source>
        <dbReference type="EMBL" id="GES35285.1"/>
    </source>
</evidence>
<evidence type="ECO:0000259" key="7">
    <source>
        <dbReference type="Pfam" id="PF25836"/>
    </source>
</evidence>
<dbReference type="InterPro" id="IPR058691">
    <property type="entry name" value="Fn3_SaeA_1st"/>
</dbReference>
<accession>A0ABQ0YFK6</accession>
<evidence type="ECO:0000256" key="1">
    <source>
        <dbReference type="SAM" id="MobiDB-lite"/>
    </source>
</evidence>
<evidence type="ECO:0000259" key="6">
    <source>
        <dbReference type="Pfam" id="PF25835"/>
    </source>
</evidence>
<evidence type="ECO:0000259" key="3">
    <source>
        <dbReference type="Pfam" id="PF25832"/>
    </source>
</evidence>
<evidence type="ECO:0000259" key="5">
    <source>
        <dbReference type="Pfam" id="PF25834"/>
    </source>
</evidence>
<dbReference type="InterPro" id="IPR058692">
    <property type="entry name" value="Fn3_SaeA_2nd"/>
</dbReference>
<keyword evidence="9" id="KW-1185">Reference proteome</keyword>
<feature type="domain" description="SaeA first Fn3-like" evidence="3">
    <location>
        <begin position="124"/>
        <end position="217"/>
    </location>
</feature>
<dbReference type="Pfam" id="PF25836">
    <property type="entry name" value="Fn3_SaeA_6th"/>
    <property type="match status" value="1"/>
</dbReference>
<dbReference type="Pfam" id="PF25831">
    <property type="entry name" value="SaeA_1st"/>
    <property type="match status" value="1"/>
</dbReference>
<dbReference type="EMBL" id="BLAH01000017">
    <property type="protein sequence ID" value="GES35285.1"/>
    <property type="molecule type" value="Genomic_DNA"/>
</dbReference>
<protein>
    <submittedName>
        <fullName evidence="8">Uncharacterized protein</fullName>
    </submittedName>
</protein>
<feature type="domain" description="SaeA third Fn3-like" evidence="5">
    <location>
        <begin position="328"/>
        <end position="428"/>
    </location>
</feature>